<sequence>MELRVNIKKKLNDFSLDISFHCRDGNLLALTGPSGAGKTTIVRCIAGLEQPDSGYISYNGKCWYDSSSNINLPSRHRGVGYVFQEHTLFPHLNIEKNVAFSCTDTGKIEDLMQTFDIYRLRKRRPGQVSGGERQRAALAQALASNPKVLLLDEPFSALDIVTKKKLRDALGQLKKKFQLPIVHITHDLDDASHLADCVVSVQKGRSSEEWLPDSFGVDLKGAARLNDEFCHGPDVSEKKACWKPFKRRHSALVTTPCHSL</sequence>
<dbReference type="InterPro" id="IPR003593">
    <property type="entry name" value="AAA+_ATPase"/>
</dbReference>
<dbReference type="PROSITE" id="PS50893">
    <property type="entry name" value="ABC_TRANSPORTER_2"/>
    <property type="match status" value="1"/>
</dbReference>
<evidence type="ECO:0000313" key="5">
    <source>
        <dbReference type="Proteomes" id="UP000614424"/>
    </source>
</evidence>
<evidence type="ECO:0000313" key="4">
    <source>
        <dbReference type="EMBL" id="MBC8318811.1"/>
    </source>
</evidence>
<evidence type="ECO:0000259" key="3">
    <source>
        <dbReference type="PROSITE" id="PS50893"/>
    </source>
</evidence>
<dbReference type="PANTHER" id="PTHR43514:SF4">
    <property type="entry name" value="ABC TRANSPORTER I FAMILY MEMBER 10"/>
    <property type="match status" value="1"/>
</dbReference>
<dbReference type="SMART" id="SM00382">
    <property type="entry name" value="AAA"/>
    <property type="match status" value="1"/>
</dbReference>
<evidence type="ECO:0000256" key="2">
    <source>
        <dbReference type="ARBA" id="ARBA00022840"/>
    </source>
</evidence>
<dbReference type="GO" id="GO:0016887">
    <property type="term" value="F:ATP hydrolysis activity"/>
    <property type="evidence" value="ECO:0007669"/>
    <property type="project" value="InterPro"/>
</dbReference>
<evidence type="ECO:0000256" key="1">
    <source>
        <dbReference type="ARBA" id="ARBA00022741"/>
    </source>
</evidence>
<dbReference type="GO" id="GO:0005524">
    <property type="term" value="F:ATP binding"/>
    <property type="evidence" value="ECO:0007669"/>
    <property type="project" value="UniProtKB-KW"/>
</dbReference>
<keyword evidence="1" id="KW-0547">Nucleotide-binding</keyword>
<dbReference type="InterPro" id="IPR027417">
    <property type="entry name" value="P-loop_NTPase"/>
</dbReference>
<dbReference type="Pfam" id="PF00005">
    <property type="entry name" value="ABC_tran"/>
    <property type="match status" value="1"/>
</dbReference>
<comment type="caution">
    <text evidence="4">The sequence shown here is derived from an EMBL/GenBank/DDBJ whole genome shotgun (WGS) entry which is preliminary data.</text>
</comment>
<dbReference type="EMBL" id="JACNJZ010000188">
    <property type="protein sequence ID" value="MBC8318811.1"/>
    <property type="molecule type" value="Genomic_DNA"/>
</dbReference>
<feature type="domain" description="ABC transporter" evidence="3">
    <location>
        <begin position="2"/>
        <end position="228"/>
    </location>
</feature>
<dbReference type="InterPro" id="IPR003439">
    <property type="entry name" value="ABC_transporter-like_ATP-bd"/>
</dbReference>
<protein>
    <submittedName>
        <fullName evidence="4">ATP-binding cassette domain-containing protein</fullName>
    </submittedName>
</protein>
<reference evidence="4 5" key="1">
    <citation type="submission" date="2020-08" db="EMBL/GenBank/DDBJ databases">
        <title>Bridging the membrane lipid divide: bacteria of the FCB group superphylum have the potential to synthesize archaeal ether lipids.</title>
        <authorList>
            <person name="Villanueva L."/>
            <person name="Von Meijenfeldt F.A.B."/>
            <person name="Westbye A.B."/>
            <person name="Yadav S."/>
            <person name="Hopmans E.C."/>
            <person name="Dutilh B.E."/>
            <person name="Sinninghe Damste J.S."/>
        </authorList>
    </citation>
    <scope>NUCLEOTIDE SEQUENCE [LARGE SCALE GENOMIC DNA]</scope>
    <source>
        <strain evidence="4">NIOZ-UU47</strain>
    </source>
</reference>
<gene>
    <name evidence="4" type="ORF">H8E41_12980</name>
</gene>
<dbReference type="InterPro" id="IPR050334">
    <property type="entry name" value="Molybdenum_import_ModC"/>
</dbReference>
<name>A0A8J6NDZ6_9BACT</name>
<accession>A0A8J6NDZ6</accession>
<keyword evidence="2 4" id="KW-0067">ATP-binding</keyword>
<dbReference type="SUPFAM" id="SSF52540">
    <property type="entry name" value="P-loop containing nucleoside triphosphate hydrolases"/>
    <property type="match status" value="1"/>
</dbReference>
<proteinExistence type="predicted"/>
<organism evidence="4 5">
    <name type="scientific">Candidatus Desulfobia pelagia</name>
    <dbReference type="NCBI Taxonomy" id="2841692"/>
    <lineage>
        <taxon>Bacteria</taxon>
        <taxon>Pseudomonadati</taxon>
        <taxon>Thermodesulfobacteriota</taxon>
        <taxon>Desulfobulbia</taxon>
        <taxon>Desulfobulbales</taxon>
        <taxon>Desulfobulbaceae</taxon>
        <taxon>Candidatus Desulfobia</taxon>
    </lineage>
</organism>
<dbReference type="Proteomes" id="UP000614424">
    <property type="component" value="Unassembled WGS sequence"/>
</dbReference>
<dbReference type="PANTHER" id="PTHR43514">
    <property type="entry name" value="ABC TRANSPORTER I FAMILY MEMBER 10"/>
    <property type="match status" value="1"/>
</dbReference>
<dbReference type="PROSITE" id="PS00211">
    <property type="entry name" value="ABC_TRANSPORTER_1"/>
    <property type="match status" value="1"/>
</dbReference>
<dbReference type="InterPro" id="IPR017871">
    <property type="entry name" value="ABC_transporter-like_CS"/>
</dbReference>
<dbReference type="AlphaFoldDB" id="A0A8J6NDZ6"/>
<dbReference type="Gene3D" id="3.40.50.300">
    <property type="entry name" value="P-loop containing nucleotide triphosphate hydrolases"/>
    <property type="match status" value="1"/>
</dbReference>